<dbReference type="InterPro" id="IPR026325">
    <property type="entry name" value="DUF932"/>
</dbReference>
<reference evidence="1" key="1">
    <citation type="journal article" date="2014" name="Front. Microbiol.">
        <title>High frequency of phylogenetically diverse reductive dehalogenase-homologous genes in deep subseafloor sedimentary metagenomes.</title>
        <authorList>
            <person name="Kawai M."/>
            <person name="Futagami T."/>
            <person name="Toyoda A."/>
            <person name="Takaki Y."/>
            <person name="Nishi S."/>
            <person name="Hori S."/>
            <person name="Arai W."/>
            <person name="Tsubouchi T."/>
            <person name="Morono Y."/>
            <person name="Uchiyama I."/>
            <person name="Ito T."/>
            <person name="Fujiyama A."/>
            <person name="Inagaki F."/>
            <person name="Takami H."/>
        </authorList>
    </citation>
    <scope>NUCLEOTIDE SEQUENCE</scope>
    <source>
        <strain evidence="1">Expedition CK06-06</strain>
    </source>
</reference>
<dbReference type="EMBL" id="BARS01049750">
    <property type="protein sequence ID" value="GAG36315.1"/>
    <property type="molecule type" value="Genomic_DNA"/>
</dbReference>
<sequence>MSSTVAAVRWACTNGLVGLHNKAHTVKIRHTIKAEERIEEALRIMAGVSTYLEDTTRLMEELLRTPVAPTVVEQLIPVPRRTDDNERAVRSAEKRQSELLATWRNSENLEGIRDTGWGFINAVAEFNEWTGSHVSRRTRTPMERLLAGTGQDIVREARELVLAG</sequence>
<gene>
    <name evidence="1" type="ORF">S01H1_74366</name>
</gene>
<protein>
    <submittedName>
        <fullName evidence="1">Uncharacterized protein</fullName>
    </submittedName>
</protein>
<comment type="caution">
    <text evidence="1">The sequence shown here is derived from an EMBL/GenBank/DDBJ whole genome shotgun (WGS) entry which is preliminary data.</text>
</comment>
<accession>X0X006</accession>
<name>X0X006_9ZZZZ</name>
<dbReference type="AlphaFoldDB" id="X0X006"/>
<organism evidence="1">
    <name type="scientific">marine sediment metagenome</name>
    <dbReference type="NCBI Taxonomy" id="412755"/>
    <lineage>
        <taxon>unclassified sequences</taxon>
        <taxon>metagenomes</taxon>
        <taxon>ecological metagenomes</taxon>
    </lineage>
</organism>
<proteinExistence type="predicted"/>
<evidence type="ECO:0000313" key="1">
    <source>
        <dbReference type="EMBL" id="GAG36315.1"/>
    </source>
</evidence>
<dbReference type="Pfam" id="PF06067">
    <property type="entry name" value="DUF932"/>
    <property type="match status" value="1"/>
</dbReference>